<comment type="caution">
    <text evidence="3">The sequence shown here is derived from an EMBL/GenBank/DDBJ whole genome shotgun (WGS) entry which is preliminary data.</text>
</comment>
<feature type="transmembrane region" description="Helical" evidence="1">
    <location>
        <begin position="115"/>
        <end position="132"/>
    </location>
</feature>
<dbReference type="AlphaFoldDB" id="A0AB36REC4"/>
<feature type="transmembrane region" description="Helical" evidence="1">
    <location>
        <begin position="144"/>
        <end position="166"/>
    </location>
</feature>
<feature type="signal peptide" evidence="2">
    <location>
        <begin position="1"/>
        <end position="23"/>
    </location>
</feature>
<dbReference type="PIRSF" id="PIRSF016919">
    <property type="entry name" value="HupE_UreJ"/>
    <property type="match status" value="1"/>
</dbReference>
<feature type="transmembrane region" description="Helical" evidence="1">
    <location>
        <begin position="39"/>
        <end position="58"/>
    </location>
</feature>
<evidence type="ECO:0000256" key="2">
    <source>
        <dbReference type="SAM" id="SignalP"/>
    </source>
</evidence>
<evidence type="ECO:0000313" key="3">
    <source>
        <dbReference type="EMBL" id="PAQ03113.1"/>
    </source>
</evidence>
<protein>
    <recommendedName>
        <fullName evidence="5">HupE/UreJ family protein</fullName>
    </recommendedName>
</protein>
<feature type="chain" id="PRO_5044339515" description="HupE/UreJ family protein" evidence="2">
    <location>
        <begin position="24"/>
        <end position="194"/>
    </location>
</feature>
<evidence type="ECO:0008006" key="5">
    <source>
        <dbReference type="Google" id="ProtNLM"/>
    </source>
</evidence>
<proteinExistence type="predicted"/>
<keyword evidence="2" id="KW-0732">Signal</keyword>
<gene>
    <name evidence="3" type="ORF">CIT25_06860</name>
</gene>
<evidence type="ECO:0000313" key="4">
    <source>
        <dbReference type="Proteomes" id="UP000216215"/>
    </source>
</evidence>
<dbReference type="Proteomes" id="UP000216215">
    <property type="component" value="Unassembled WGS sequence"/>
</dbReference>
<keyword evidence="1" id="KW-0472">Membrane</keyword>
<keyword evidence="1" id="KW-0812">Transmembrane</keyword>
<accession>A0AB36REC4</accession>
<feature type="transmembrane region" description="Helical" evidence="1">
    <location>
        <begin position="65"/>
        <end position="88"/>
    </location>
</feature>
<feature type="transmembrane region" description="Helical" evidence="1">
    <location>
        <begin position="94"/>
        <end position="110"/>
    </location>
</feature>
<sequence>MKTLARLGTLSAMAALTPSLAFAHSGGLHVHGLFAGLEHPLLGMDHLLAMVAVGMIGARAGGRSIALVPLFFVSAMVAGALLGMAGIGLPSLETGIALSLVVFGAMIGLARPLPLAAAAALTALFGLFHGNAHGLEIPESAGGIAYAAGFVLGTSMLHAIGVLSVLTLARWPTTVRTAGVATSLVGMAMAVQAF</sequence>
<keyword evidence="1" id="KW-1133">Transmembrane helix</keyword>
<dbReference type="EMBL" id="NPKI01000011">
    <property type="protein sequence ID" value="PAQ03113.1"/>
    <property type="molecule type" value="Genomic_DNA"/>
</dbReference>
<reference evidence="4" key="1">
    <citation type="submission" date="2017-08" db="EMBL/GenBank/DDBJ databases">
        <title>Mesorhizobium wenxinae sp. nov., a novel rhizobial species isolated from root nodules of chickpea (Cicer arietinum L.).</title>
        <authorList>
            <person name="Zhang J."/>
        </authorList>
    </citation>
    <scope>NUCLEOTIDE SEQUENCE [LARGE SCALE GENOMIC DNA]</scope>
    <source>
        <strain evidence="4">USDA 3392</strain>
    </source>
</reference>
<evidence type="ECO:0000256" key="1">
    <source>
        <dbReference type="SAM" id="Phobius"/>
    </source>
</evidence>
<name>A0AB36REC4_9HYPH</name>
<dbReference type="Pfam" id="PF04955">
    <property type="entry name" value="HupE_UreJ"/>
    <property type="match status" value="1"/>
</dbReference>
<dbReference type="InterPro" id="IPR007038">
    <property type="entry name" value="HupE_UreJ"/>
</dbReference>
<organism evidence="3 4">
    <name type="scientific">Mesorhizobium mediterraneum</name>
    <dbReference type="NCBI Taxonomy" id="43617"/>
    <lineage>
        <taxon>Bacteria</taxon>
        <taxon>Pseudomonadati</taxon>
        <taxon>Pseudomonadota</taxon>
        <taxon>Alphaproteobacteria</taxon>
        <taxon>Hyphomicrobiales</taxon>
        <taxon>Phyllobacteriaceae</taxon>
        <taxon>Mesorhizobium</taxon>
    </lineage>
</organism>
<keyword evidence="4" id="KW-1185">Reference proteome</keyword>